<dbReference type="AlphaFoldDB" id="A0A1F5Z0W4"/>
<sequence>MSINNPVKGVLPLIYIIWGLSLLFFFITFFIVIRNKADVKGVNVYRISKDLQIYESEIYKHYYEPMPGLKYYEDTFSSDSLNDAEYKTGKEPGIFRIITLGDSFTFGAAVVRFDNYPENLERMLNVNLSCGEIRQFEVINLGVYGYDLNYSLERYRKRGAKYNPDLVIWLLNDWNFNKYNEYYIPRDREIRSQLNITDDEDPRTLGIIRTASSEIREKFGKDFFEKNAKNVLTQMIELTEGRLIIITLQSLPENFKKIVMNMSTGNKFRLKNDLIIPSDKNLWIPKDWHPNSQGYKYIADNIFKYLLEKDLLKCDLKNY</sequence>
<feature type="transmembrane region" description="Helical" evidence="1">
    <location>
        <begin position="12"/>
        <end position="33"/>
    </location>
</feature>
<evidence type="ECO:0008006" key="4">
    <source>
        <dbReference type="Google" id="ProtNLM"/>
    </source>
</evidence>
<keyword evidence="1" id="KW-0812">Transmembrane</keyword>
<accession>A0A1F5Z0W4</accession>
<protein>
    <recommendedName>
        <fullName evidence="4">SGNH hydrolase-type esterase domain-containing protein</fullName>
    </recommendedName>
</protein>
<dbReference type="EMBL" id="MFJF01000020">
    <property type="protein sequence ID" value="OGG06005.1"/>
    <property type="molecule type" value="Genomic_DNA"/>
</dbReference>
<dbReference type="InterPro" id="IPR036514">
    <property type="entry name" value="SGNH_hydro_sf"/>
</dbReference>
<keyword evidence="1" id="KW-1133">Transmembrane helix</keyword>
<dbReference type="CDD" id="cd00229">
    <property type="entry name" value="SGNH_hydrolase"/>
    <property type="match status" value="1"/>
</dbReference>
<keyword evidence="1" id="KW-0472">Membrane</keyword>
<dbReference type="Gene3D" id="3.40.50.1110">
    <property type="entry name" value="SGNH hydrolase"/>
    <property type="match status" value="1"/>
</dbReference>
<comment type="caution">
    <text evidence="2">The sequence shown here is derived from an EMBL/GenBank/DDBJ whole genome shotgun (WGS) entry which is preliminary data.</text>
</comment>
<evidence type="ECO:0000313" key="2">
    <source>
        <dbReference type="EMBL" id="OGG06005.1"/>
    </source>
</evidence>
<organism evidence="2 3">
    <name type="scientific">Candidatus Gottesmanbacteria bacterium RIFCSPHIGHO2_01_FULL_40_15</name>
    <dbReference type="NCBI Taxonomy" id="1798376"/>
    <lineage>
        <taxon>Bacteria</taxon>
        <taxon>Candidatus Gottesmaniibacteriota</taxon>
    </lineage>
</organism>
<proteinExistence type="predicted"/>
<evidence type="ECO:0000313" key="3">
    <source>
        <dbReference type="Proteomes" id="UP000177354"/>
    </source>
</evidence>
<evidence type="ECO:0000256" key="1">
    <source>
        <dbReference type="SAM" id="Phobius"/>
    </source>
</evidence>
<gene>
    <name evidence="2" type="ORF">A2777_02590</name>
</gene>
<dbReference type="SUPFAM" id="SSF52266">
    <property type="entry name" value="SGNH hydrolase"/>
    <property type="match status" value="1"/>
</dbReference>
<reference evidence="2 3" key="1">
    <citation type="journal article" date="2016" name="Nat. Commun.">
        <title>Thousands of microbial genomes shed light on interconnected biogeochemical processes in an aquifer system.</title>
        <authorList>
            <person name="Anantharaman K."/>
            <person name="Brown C.T."/>
            <person name="Hug L.A."/>
            <person name="Sharon I."/>
            <person name="Castelle C.J."/>
            <person name="Probst A.J."/>
            <person name="Thomas B.C."/>
            <person name="Singh A."/>
            <person name="Wilkins M.J."/>
            <person name="Karaoz U."/>
            <person name="Brodie E.L."/>
            <person name="Williams K.H."/>
            <person name="Hubbard S.S."/>
            <person name="Banfield J.F."/>
        </authorList>
    </citation>
    <scope>NUCLEOTIDE SEQUENCE [LARGE SCALE GENOMIC DNA]</scope>
</reference>
<dbReference type="Proteomes" id="UP000177354">
    <property type="component" value="Unassembled WGS sequence"/>
</dbReference>
<name>A0A1F5Z0W4_9BACT</name>